<organism evidence="3 4">
    <name type="scientific">Xylanimonas protaetiae</name>
    <dbReference type="NCBI Taxonomy" id="2509457"/>
    <lineage>
        <taxon>Bacteria</taxon>
        <taxon>Bacillati</taxon>
        <taxon>Actinomycetota</taxon>
        <taxon>Actinomycetes</taxon>
        <taxon>Micrococcales</taxon>
        <taxon>Promicromonosporaceae</taxon>
        <taxon>Xylanimonas</taxon>
    </lineage>
</organism>
<evidence type="ECO:0000256" key="1">
    <source>
        <dbReference type="SAM" id="MobiDB-lite"/>
    </source>
</evidence>
<dbReference type="PROSITE" id="PS51257">
    <property type="entry name" value="PROKAR_LIPOPROTEIN"/>
    <property type="match status" value="1"/>
</dbReference>
<accession>A0A4P6F803</accession>
<feature type="chain" id="PRO_5020963372" description="BMP family ABC transporter substrate-binding protein" evidence="2">
    <location>
        <begin position="18"/>
        <end position="224"/>
    </location>
</feature>
<evidence type="ECO:0000313" key="3">
    <source>
        <dbReference type="EMBL" id="QAY71864.1"/>
    </source>
</evidence>
<name>A0A4P6F803_9MICO</name>
<dbReference type="AlphaFoldDB" id="A0A4P6F803"/>
<feature type="region of interest" description="Disordered" evidence="1">
    <location>
        <begin position="44"/>
        <end position="63"/>
    </location>
</feature>
<feature type="signal peptide" evidence="2">
    <location>
        <begin position="1"/>
        <end position="17"/>
    </location>
</feature>
<keyword evidence="4" id="KW-1185">Reference proteome</keyword>
<dbReference type="EMBL" id="CP035493">
    <property type="protein sequence ID" value="QAY71864.1"/>
    <property type="molecule type" value="Genomic_DNA"/>
</dbReference>
<sequence length="224" mass="23098">MSLVRVLPGIVATVALAAGCASQADWSDPHPAPTAVGALAPGFHDAASPPAPESTIAPAAGSWDDVHPPRGYRVLLVSAADDTPSRTLETAVTRWASAEHVDLRTMHVSDLGEHSRAPLEAVMTATEQHADLVVTVGNVLVTPVALVAADHLDQQYLVVGAQLDEPTGNVTAAVWDGAGFRGDGLDPSSKDDPASFTSQRTAAALRAGVASVLSGLRGIVVWLR</sequence>
<keyword evidence="2" id="KW-0732">Signal</keyword>
<dbReference type="Proteomes" id="UP000292118">
    <property type="component" value="Chromosome"/>
</dbReference>
<dbReference type="KEGG" id="xya:ET471_11975"/>
<gene>
    <name evidence="3" type="ORF">ET471_11975</name>
</gene>
<proteinExistence type="predicted"/>
<evidence type="ECO:0000256" key="2">
    <source>
        <dbReference type="SAM" id="SignalP"/>
    </source>
</evidence>
<evidence type="ECO:0008006" key="5">
    <source>
        <dbReference type="Google" id="ProtNLM"/>
    </source>
</evidence>
<dbReference type="OrthoDB" id="4824377at2"/>
<evidence type="ECO:0000313" key="4">
    <source>
        <dbReference type="Proteomes" id="UP000292118"/>
    </source>
</evidence>
<protein>
    <recommendedName>
        <fullName evidence="5">BMP family ABC transporter substrate-binding protein</fullName>
    </recommendedName>
</protein>
<reference evidence="3 4" key="1">
    <citation type="submission" date="2019-01" db="EMBL/GenBank/DDBJ databases">
        <title>Genome sequencing of strain FW10M-9.</title>
        <authorList>
            <person name="Heo J."/>
            <person name="Kim S.-J."/>
            <person name="Kim J.-S."/>
            <person name="Hong S.-B."/>
            <person name="Kwon S.-W."/>
        </authorList>
    </citation>
    <scope>NUCLEOTIDE SEQUENCE [LARGE SCALE GENOMIC DNA]</scope>
    <source>
        <strain evidence="3 4">FW10M-9</strain>
    </source>
</reference>